<evidence type="ECO:0000256" key="1">
    <source>
        <dbReference type="SAM" id="Phobius"/>
    </source>
</evidence>
<proteinExistence type="predicted"/>
<dbReference type="RefSeq" id="WP_006807838.1">
    <property type="nucleotide sequence ID" value="NZ_ADAD01000153.1"/>
</dbReference>
<feature type="transmembrane region" description="Helical" evidence="1">
    <location>
        <begin position="30"/>
        <end position="49"/>
    </location>
</feature>
<accession>D0GMY8</accession>
<dbReference type="EMBL" id="ADAD01000153">
    <property type="protein sequence ID" value="EEY34536.1"/>
    <property type="molecule type" value="Genomic_DNA"/>
</dbReference>
<name>D0GMY8_9FUSO</name>
<dbReference type="InterPro" id="IPR025325">
    <property type="entry name" value="DUF4231"/>
</dbReference>
<evidence type="ECO:0000313" key="2">
    <source>
        <dbReference type="EMBL" id="EEY34536.1"/>
    </source>
</evidence>
<keyword evidence="3" id="KW-1185">Reference proteome</keyword>
<evidence type="ECO:0000313" key="3">
    <source>
        <dbReference type="Proteomes" id="UP000004226"/>
    </source>
</evidence>
<evidence type="ECO:0008006" key="4">
    <source>
        <dbReference type="Google" id="ProtNLM"/>
    </source>
</evidence>
<dbReference type="Proteomes" id="UP000004226">
    <property type="component" value="Unassembled WGS sequence"/>
</dbReference>
<keyword evidence="1" id="KW-0472">Membrane</keyword>
<protein>
    <recommendedName>
        <fullName evidence="4">DUF4231 domain-containing protein</fullName>
    </recommendedName>
</protein>
<keyword evidence="1" id="KW-0812">Transmembrane</keyword>
<comment type="caution">
    <text evidence="2">The sequence shown here is derived from an EMBL/GenBank/DDBJ whole genome shotgun (WGS) entry which is preliminary data.</text>
</comment>
<reference evidence="2 3" key="1">
    <citation type="submission" date="2009-10" db="EMBL/GenBank/DDBJ databases">
        <authorList>
            <person name="Harkins D.M."/>
            <person name="Madupu R."/>
            <person name="Durkin A.S."/>
            <person name="Torralba M."/>
            <person name="Methe B."/>
            <person name="Sutton G.G."/>
            <person name="Strausberg R.L."/>
            <person name="Nelson K.E."/>
        </authorList>
    </citation>
    <scope>NUCLEOTIDE SEQUENCE [LARGE SCALE GENOMIC DNA]</scope>
    <source>
        <strain evidence="2 3">F0264</strain>
    </source>
</reference>
<gene>
    <name evidence="2" type="ORF">HMPREF0554_0263</name>
</gene>
<dbReference type="Pfam" id="PF14015">
    <property type="entry name" value="DUF4231"/>
    <property type="match status" value="1"/>
</dbReference>
<keyword evidence="1" id="KW-1133">Transmembrane helix</keyword>
<feature type="transmembrane region" description="Helical" evidence="1">
    <location>
        <begin position="55"/>
        <end position="76"/>
    </location>
</feature>
<sequence length="142" mass="16949">MNSETYLKERVEDQINWYDKKSSENKKRYYKFKLFEIIAGMLVSILSIFLKGGYLKYIISILSFLITGINSISFFLKCQENWIKYRETSEILKQEKYMFLASGGVYNIEDENKFKLFVERCETVISSENINWAQINNKEKKK</sequence>
<dbReference type="eggNOG" id="ENOG5033207">
    <property type="taxonomic scope" value="Bacteria"/>
</dbReference>
<dbReference type="NCBIfam" id="NF033634">
    <property type="entry name" value="SLATT_1"/>
    <property type="match status" value="1"/>
</dbReference>
<dbReference type="AlphaFoldDB" id="D0GMY8"/>
<organism evidence="2 3">
    <name type="scientific">Pseudoleptotrichia goodfellowii F0264</name>
    <dbReference type="NCBI Taxonomy" id="596323"/>
    <lineage>
        <taxon>Bacteria</taxon>
        <taxon>Fusobacteriati</taxon>
        <taxon>Fusobacteriota</taxon>
        <taxon>Fusobacteriia</taxon>
        <taxon>Fusobacteriales</taxon>
        <taxon>Leptotrichiaceae</taxon>
        <taxon>Pseudoleptotrichia</taxon>
    </lineage>
</organism>